<gene>
    <name evidence="2" type="ORF">ERUC_LOCUS25824</name>
</gene>
<feature type="compositionally biased region" description="Basic and acidic residues" evidence="1">
    <location>
        <begin position="71"/>
        <end position="80"/>
    </location>
</feature>
<keyword evidence="3" id="KW-1185">Reference proteome</keyword>
<proteinExistence type="predicted"/>
<sequence length="152" mass="17095">MLNGDNPKVKEDGWSSVGGEETAMILESIEASRDEANPSTIDKSLTLMKAKKNASEKEEEEESGEVGEVGEDNKREGEKDGGDEEKEVGEEVKEPKEEEKEPKEGDEMEPRRNDEEAEGRTTQLSVREHETESHVEMYQLCKAKTNFNFMIA</sequence>
<feature type="compositionally biased region" description="Acidic residues" evidence="1">
    <location>
        <begin position="57"/>
        <end position="70"/>
    </location>
</feature>
<dbReference type="Proteomes" id="UP001642260">
    <property type="component" value="Unassembled WGS sequence"/>
</dbReference>
<evidence type="ECO:0000256" key="1">
    <source>
        <dbReference type="SAM" id="MobiDB-lite"/>
    </source>
</evidence>
<feature type="region of interest" description="Disordered" evidence="1">
    <location>
        <begin position="1"/>
        <end position="133"/>
    </location>
</feature>
<protein>
    <submittedName>
        <fullName evidence="2">Uncharacterized protein</fullName>
    </submittedName>
</protein>
<evidence type="ECO:0000313" key="3">
    <source>
        <dbReference type="Proteomes" id="UP001642260"/>
    </source>
</evidence>
<accession>A0ABC8KLK4</accession>
<evidence type="ECO:0000313" key="2">
    <source>
        <dbReference type="EMBL" id="CAH8360068.1"/>
    </source>
</evidence>
<dbReference type="EMBL" id="CAKOAT010277377">
    <property type="protein sequence ID" value="CAH8360068.1"/>
    <property type="molecule type" value="Genomic_DNA"/>
</dbReference>
<reference evidence="2 3" key="1">
    <citation type="submission" date="2022-03" db="EMBL/GenBank/DDBJ databases">
        <authorList>
            <person name="Macdonald S."/>
            <person name="Ahmed S."/>
            <person name="Newling K."/>
        </authorList>
    </citation>
    <scope>NUCLEOTIDE SEQUENCE [LARGE SCALE GENOMIC DNA]</scope>
</reference>
<organism evidence="2 3">
    <name type="scientific">Eruca vesicaria subsp. sativa</name>
    <name type="common">Garden rocket</name>
    <name type="synonym">Eruca sativa</name>
    <dbReference type="NCBI Taxonomy" id="29727"/>
    <lineage>
        <taxon>Eukaryota</taxon>
        <taxon>Viridiplantae</taxon>
        <taxon>Streptophyta</taxon>
        <taxon>Embryophyta</taxon>
        <taxon>Tracheophyta</taxon>
        <taxon>Spermatophyta</taxon>
        <taxon>Magnoliopsida</taxon>
        <taxon>eudicotyledons</taxon>
        <taxon>Gunneridae</taxon>
        <taxon>Pentapetalae</taxon>
        <taxon>rosids</taxon>
        <taxon>malvids</taxon>
        <taxon>Brassicales</taxon>
        <taxon>Brassicaceae</taxon>
        <taxon>Brassiceae</taxon>
        <taxon>Eruca</taxon>
    </lineage>
</organism>
<dbReference type="AlphaFoldDB" id="A0ABC8KLK4"/>
<name>A0ABC8KLK4_ERUVS</name>
<feature type="compositionally biased region" description="Basic and acidic residues" evidence="1">
    <location>
        <begin position="89"/>
        <end position="114"/>
    </location>
</feature>
<comment type="caution">
    <text evidence="2">The sequence shown here is derived from an EMBL/GenBank/DDBJ whole genome shotgun (WGS) entry which is preliminary data.</text>
</comment>